<dbReference type="GO" id="GO:0005886">
    <property type="term" value="C:plasma membrane"/>
    <property type="evidence" value="ECO:0007669"/>
    <property type="project" value="UniProtKB-SubCell"/>
</dbReference>
<evidence type="ECO:0000256" key="2">
    <source>
        <dbReference type="ARBA" id="ARBA00022475"/>
    </source>
</evidence>
<accession>A0A671RMB8</accession>
<reference evidence="9" key="1">
    <citation type="submission" date="2025-08" db="UniProtKB">
        <authorList>
            <consortium name="Ensembl"/>
        </authorList>
    </citation>
    <scope>IDENTIFICATION</scope>
</reference>
<proteinExistence type="predicted"/>
<name>A0A671RMB8_9TELE</name>
<keyword evidence="6" id="KW-1015">Disulfide bond</keyword>
<evidence type="ECO:0000313" key="9">
    <source>
        <dbReference type="Ensembl" id="ENSSANP00000084525.1"/>
    </source>
</evidence>
<dbReference type="Proteomes" id="UP000472260">
    <property type="component" value="Unassembled WGS sequence"/>
</dbReference>
<organism evidence="9 10">
    <name type="scientific">Sinocyclocheilus anshuiensis</name>
    <dbReference type="NCBI Taxonomy" id="1608454"/>
    <lineage>
        <taxon>Eukaryota</taxon>
        <taxon>Metazoa</taxon>
        <taxon>Chordata</taxon>
        <taxon>Craniata</taxon>
        <taxon>Vertebrata</taxon>
        <taxon>Euteleostomi</taxon>
        <taxon>Actinopterygii</taxon>
        <taxon>Neopterygii</taxon>
        <taxon>Teleostei</taxon>
        <taxon>Ostariophysi</taxon>
        <taxon>Cypriniformes</taxon>
        <taxon>Cyprinidae</taxon>
        <taxon>Cyprininae</taxon>
        <taxon>Sinocyclocheilus</taxon>
    </lineage>
</organism>
<keyword evidence="10" id="KW-1185">Reference proteome</keyword>
<evidence type="ECO:0000256" key="6">
    <source>
        <dbReference type="ARBA" id="ARBA00023157"/>
    </source>
</evidence>
<dbReference type="Pfam" id="PF12534">
    <property type="entry name" value="Pannexin_like"/>
    <property type="match status" value="1"/>
</dbReference>
<evidence type="ECO:0000256" key="1">
    <source>
        <dbReference type="ARBA" id="ARBA00004236"/>
    </source>
</evidence>
<dbReference type="InterPro" id="IPR021040">
    <property type="entry name" value="LRRC8_Pannexin-like"/>
</dbReference>
<evidence type="ECO:0000256" key="3">
    <source>
        <dbReference type="ARBA" id="ARBA00022692"/>
    </source>
</evidence>
<dbReference type="AlphaFoldDB" id="A0A671RMB8"/>
<evidence type="ECO:0000256" key="7">
    <source>
        <dbReference type="SAM" id="SignalP"/>
    </source>
</evidence>
<keyword evidence="4" id="KW-1133">Transmembrane helix</keyword>
<evidence type="ECO:0000256" key="4">
    <source>
        <dbReference type="ARBA" id="ARBA00022989"/>
    </source>
</evidence>
<feature type="chain" id="PRO_5025621864" description="LRRC8 pannexin-like TM region domain-containing protein" evidence="7">
    <location>
        <begin position="27"/>
        <end position="134"/>
    </location>
</feature>
<evidence type="ECO:0000313" key="10">
    <source>
        <dbReference type="Proteomes" id="UP000472260"/>
    </source>
</evidence>
<evidence type="ECO:0000259" key="8">
    <source>
        <dbReference type="Pfam" id="PF12534"/>
    </source>
</evidence>
<comment type="subcellular location">
    <subcellularLocation>
        <location evidence="1">Cell membrane</location>
    </subcellularLocation>
</comment>
<sequence>MVDCFWFHFPLTSACIEHFLTLLAKCCESPWTTKTLSHTAKLDTRFSEIEQAVASTVTQPSPCPSTLSHCSTLSTLSLTEPVLPVQVVLDTSRQGATLDRSDREQARALFERVRRFRAHCESSDVIYKVKPKIY</sequence>
<keyword evidence="5" id="KW-0472">Membrane</keyword>
<protein>
    <recommendedName>
        <fullName evidence="8">LRRC8 pannexin-like TM region domain-containing protein</fullName>
    </recommendedName>
</protein>
<feature type="domain" description="LRRC8 pannexin-like TM region" evidence="8">
    <location>
        <begin position="2"/>
        <end position="129"/>
    </location>
</feature>
<dbReference type="Ensembl" id="ENSSANT00000089835.1">
    <property type="protein sequence ID" value="ENSSANP00000084525.1"/>
    <property type="gene ID" value="ENSSANG00000041947.1"/>
</dbReference>
<feature type="signal peptide" evidence="7">
    <location>
        <begin position="1"/>
        <end position="26"/>
    </location>
</feature>
<keyword evidence="2" id="KW-1003">Cell membrane</keyword>
<keyword evidence="3" id="KW-0812">Transmembrane</keyword>
<reference evidence="9" key="2">
    <citation type="submission" date="2025-09" db="UniProtKB">
        <authorList>
            <consortium name="Ensembl"/>
        </authorList>
    </citation>
    <scope>IDENTIFICATION</scope>
</reference>
<evidence type="ECO:0000256" key="5">
    <source>
        <dbReference type="ARBA" id="ARBA00023136"/>
    </source>
</evidence>
<keyword evidence="7" id="KW-0732">Signal</keyword>